<comment type="caution">
    <text evidence="2">The sequence shown here is derived from an EMBL/GenBank/DDBJ whole genome shotgun (WGS) entry which is preliminary data.</text>
</comment>
<keyword evidence="3" id="KW-1185">Reference proteome</keyword>
<evidence type="ECO:0000259" key="1">
    <source>
        <dbReference type="Pfam" id="PF12937"/>
    </source>
</evidence>
<dbReference type="SUPFAM" id="SSF81383">
    <property type="entry name" value="F-box domain"/>
    <property type="match status" value="1"/>
</dbReference>
<dbReference type="OrthoDB" id="2884925at2759"/>
<dbReference type="AlphaFoldDB" id="A0A4Y9XSN3"/>
<dbReference type="Gene3D" id="1.20.1280.50">
    <property type="match status" value="1"/>
</dbReference>
<organism evidence="2 3">
    <name type="scientific">Dentipellis fragilis</name>
    <dbReference type="NCBI Taxonomy" id="205917"/>
    <lineage>
        <taxon>Eukaryota</taxon>
        <taxon>Fungi</taxon>
        <taxon>Dikarya</taxon>
        <taxon>Basidiomycota</taxon>
        <taxon>Agaricomycotina</taxon>
        <taxon>Agaricomycetes</taxon>
        <taxon>Russulales</taxon>
        <taxon>Hericiaceae</taxon>
        <taxon>Dentipellis</taxon>
    </lineage>
</organism>
<dbReference type="EMBL" id="SEOQ01001170">
    <property type="protein sequence ID" value="TFY53314.1"/>
    <property type="molecule type" value="Genomic_DNA"/>
</dbReference>
<dbReference type="InterPro" id="IPR001810">
    <property type="entry name" value="F-box_dom"/>
</dbReference>
<evidence type="ECO:0000313" key="3">
    <source>
        <dbReference type="Proteomes" id="UP000298327"/>
    </source>
</evidence>
<reference evidence="2 3" key="1">
    <citation type="submission" date="2019-02" db="EMBL/GenBank/DDBJ databases">
        <title>Genome sequencing of the rare red list fungi Dentipellis fragilis.</title>
        <authorList>
            <person name="Buettner E."/>
            <person name="Kellner H."/>
        </authorList>
    </citation>
    <scope>NUCLEOTIDE SEQUENCE [LARGE SCALE GENOMIC DNA]</scope>
    <source>
        <strain evidence="2 3">DSM 105465</strain>
    </source>
</reference>
<dbReference type="Pfam" id="PF12937">
    <property type="entry name" value="F-box-like"/>
    <property type="match status" value="1"/>
</dbReference>
<name>A0A4Y9XSN3_9AGAM</name>
<protein>
    <recommendedName>
        <fullName evidence="1">F-box domain-containing protein</fullName>
    </recommendedName>
</protein>
<dbReference type="Proteomes" id="UP000298327">
    <property type="component" value="Unassembled WGS sequence"/>
</dbReference>
<sequence length="546" mass="61766">MLALEMDAVVQVLCSLHVCYNALAPVNRLPPEVLAHVFSFLQVVDRPSVVEYDPHTTEYDIGWIYATHVCRHWRVVALEHSSLWSNILLDLGSRWAKEFLRRARMAPITFKMVELGMATGVDVAGTIKQHLGHIREFSIAARNVGEVHSFLPSLRGAAPVLEKASLHDNVRHRGGSNTPMLPADLFGRTAPRLRHLKIACFRFSWPTLAFGSISHLDIEQDPRAPRLDEELHDFEHCLRALADMPRLEVIELKYALPTLPLEIAASFRASDTPRITLPNLQNLYLHDYVVECGLLLEHLIAPALLPTETRISCTLDTARGRGSAYILPWLASQVHALSESTIRALLIEDLEDSLHLVAWDSYSPRRGELPADPENPPEPAGKRVLQFGFDGLATEADEVFAELEAVWKLLPLNDLKMLSVIGGGYTCQTAQHWVTLLYGCQRVVHLVFTSFCELSLLKALESRMPMGRRGMTPLPALATVTFDEIELTSENEDLDTKIVKWLYLRRSLEEVNKVYIRKCVIDRKTRDRIEGAVSEVIWDDEDRQWY</sequence>
<gene>
    <name evidence="2" type="ORF">EVG20_g10172</name>
</gene>
<dbReference type="InterPro" id="IPR036047">
    <property type="entry name" value="F-box-like_dom_sf"/>
</dbReference>
<evidence type="ECO:0000313" key="2">
    <source>
        <dbReference type="EMBL" id="TFY53314.1"/>
    </source>
</evidence>
<proteinExistence type="predicted"/>
<accession>A0A4Y9XSN3</accession>
<feature type="domain" description="F-box" evidence="1">
    <location>
        <begin position="27"/>
        <end position="89"/>
    </location>
</feature>